<evidence type="ECO:0000259" key="3">
    <source>
        <dbReference type="PROSITE" id="PS50977"/>
    </source>
</evidence>
<name>A0A3N4A1G3_9MICC</name>
<evidence type="ECO:0000313" key="4">
    <source>
        <dbReference type="EMBL" id="ROZ62064.1"/>
    </source>
</evidence>
<feature type="DNA-binding region" description="H-T-H motif" evidence="2">
    <location>
        <begin position="37"/>
        <end position="56"/>
    </location>
</feature>
<dbReference type="InterPro" id="IPR009057">
    <property type="entry name" value="Homeodomain-like_sf"/>
</dbReference>
<feature type="domain" description="HTH tetR-type" evidence="3">
    <location>
        <begin position="14"/>
        <end position="74"/>
    </location>
</feature>
<dbReference type="GO" id="GO:0000976">
    <property type="term" value="F:transcription cis-regulatory region binding"/>
    <property type="evidence" value="ECO:0007669"/>
    <property type="project" value="TreeGrafter"/>
</dbReference>
<dbReference type="EMBL" id="RKMF01000015">
    <property type="protein sequence ID" value="ROZ62064.1"/>
    <property type="molecule type" value="Genomic_DNA"/>
</dbReference>
<dbReference type="OrthoDB" id="4709704at2"/>
<dbReference type="SUPFAM" id="SSF48498">
    <property type="entry name" value="Tetracyclin repressor-like, C-terminal domain"/>
    <property type="match status" value="1"/>
</dbReference>
<keyword evidence="5" id="KW-1185">Reference proteome</keyword>
<dbReference type="InterPro" id="IPR050109">
    <property type="entry name" value="HTH-type_TetR-like_transc_reg"/>
</dbReference>
<dbReference type="PANTHER" id="PTHR30055:SF226">
    <property type="entry name" value="HTH-TYPE TRANSCRIPTIONAL REGULATOR PKSA"/>
    <property type="match status" value="1"/>
</dbReference>
<dbReference type="GO" id="GO:0003700">
    <property type="term" value="F:DNA-binding transcription factor activity"/>
    <property type="evidence" value="ECO:0007669"/>
    <property type="project" value="TreeGrafter"/>
</dbReference>
<organism evidence="4 5">
    <name type="scientific">Kocuria soli</name>
    <dbReference type="NCBI Taxonomy" id="2485125"/>
    <lineage>
        <taxon>Bacteria</taxon>
        <taxon>Bacillati</taxon>
        <taxon>Actinomycetota</taxon>
        <taxon>Actinomycetes</taxon>
        <taxon>Micrococcales</taxon>
        <taxon>Micrococcaceae</taxon>
        <taxon>Kocuria</taxon>
    </lineage>
</organism>
<reference evidence="4 5" key="1">
    <citation type="submission" date="2018-10" db="EMBL/GenBank/DDBJ databases">
        <title>Kocuria sp. M5W7-7, whole genome shotgun sequence.</title>
        <authorList>
            <person name="Tuo L."/>
        </authorList>
    </citation>
    <scope>NUCLEOTIDE SEQUENCE [LARGE SCALE GENOMIC DNA]</scope>
    <source>
        <strain evidence="4 5">M5W7-7</strain>
    </source>
</reference>
<protein>
    <submittedName>
        <fullName evidence="4">TetR/AcrR family transcriptional regulator</fullName>
    </submittedName>
</protein>
<sequence>MPKINAANMAEHKERTYASLLQATQELIAEQGIESVSMAEIAKRAGVARTAIYNYAPDKESLLLASAEAAVTAIQPVLGALVAETSVSAVERLEGLIRLLLANVANKAYGALAVWALRQRPTAADGDLFEAQKNVMVNVVLDLLQQAVAGREIPEPADLTLVLDLMVATMERTIEHIDRDPARVQEISDMTVSFILGGLGAGKI</sequence>
<dbReference type="PRINTS" id="PR00455">
    <property type="entry name" value="HTHTETR"/>
</dbReference>
<dbReference type="PROSITE" id="PS50977">
    <property type="entry name" value="HTH_TETR_2"/>
    <property type="match status" value="1"/>
</dbReference>
<dbReference type="InterPro" id="IPR001647">
    <property type="entry name" value="HTH_TetR"/>
</dbReference>
<evidence type="ECO:0000256" key="2">
    <source>
        <dbReference type="PROSITE-ProRule" id="PRU00335"/>
    </source>
</evidence>
<accession>A0A3N4A1G3</accession>
<dbReference type="Gene3D" id="1.10.357.10">
    <property type="entry name" value="Tetracycline Repressor, domain 2"/>
    <property type="match status" value="1"/>
</dbReference>
<keyword evidence="1 2" id="KW-0238">DNA-binding</keyword>
<comment type="caution">
    <text evidence="4">The sequence shown here is derived from an EMBL/GenBank/DDBJ whole genome shotgun (WGS) entry which is preliminary data.</text>
</comment>
<dbReference type="InterPro" id="IPR036271">
    <property type="entry name" value="Tet_transcr_reg_TetR-rel_C_sf"/>
</dbReference>
<proteinExistence type="predicted"/>
<dbReference type="RefSeq" id="WP_123826220.1">
    <property type="nucleotide sequence ID" value="NZ_RKMF01000015.1"/>
</dbReference>
<evidence type="ECO:0000313" key="5">
    <source>
        <dbReference type="Proteomes" id="UP000270616"/>
    </source>
</evidence>
<dbReference type="Proteomes" id="UP000270616">
    <property type="component" value="Unassembled WGS sequence"/>
</dbReference>
<gene>
    <name evidence="4" type="ORF">EDL96_11410</name>
</gene>
<dbReference type="PANTHER" id="PTHR30055">
    <property type="entry name" value="HTH-TYPE TRANSCRIPTIONAL REGULATOR RUTR"/>
    <property type="match status" value="1"/>
</dbReference>
<dbReference type="SUPFAM" id="SSF46689">
    <property type="entry name" value="Homeodomain-like"/>
    <property type="match status" value="1"/>
</dbReference>
<dbReference type="Pfam" id="PF00440">
    <property type="entry name" value="TetR_N"/>
    <property type="match status" value="1"/>
</dbReference>
<dbReference type="AlphaFoldDB" id="A0A3N4A1G3"/>
<evidence type="ECO:0000256" key="1">
    <source>
        <dbReference type="ARBA" id="ARBA00023125"/>
    </source>
</evidence>